<sequence>MNTKINREDFASQAEYDAAVDAAVEARIAAQVEALDAAMPSWEDEEARREAELAAHDLDYLDD</sequence>
<evidence type="ECO:0000313" key="1">
    <source>
        <dbReference type="EMBL" id="PZR55208.1"/>
    </source>
</evidence>
<evidence type="ECO:0000313" key="2">
    <source>
        <dbReference type="Proteomes" id="UP000248783"/>
    </source>
</evidence>
<gene>
    <name evidence="1" type="ORF">DNL40_02230</name>
</gene>
<dbReference type="Proteomes" id="UP000248783">
    <property type="component" value="Unassembled WGS sequence"/>
</dbReference>
<proteinExistence type="predicted"/>
<reference evidence="1 2" key="1">
    <citation type="submission" date="2018-06" db="EMBL/GenBank/DDBJ databases">
        <title>Whole genome sequencing of a novel hydrocarbon degrading bacterial strain, PW21 isolated from oil contaminated produced water sample.</title>
        <authorList>
            <person name="Nagkirti P."/>
            <person name="Shaikh A."/>
            <person name="Gowdaman V."/>
            <person name="Engineer A.E."/>
            <person name="Dagar S."/>
            <person name="Dhakephalkar P.K."/>
        </authorList>
    </citation>
    <scope>NUCLEOTIDE SEQUENCE [LARGE SCALE GENOMIC DNA]</scope>
    <source>
        <strain evidence="1 2">PW21</strain>
    </source>
</reference>
<dbReference type="AlphaFoldDB" id="A0A2W5XX11"/>
<organism evidence="1 2">
    <name type="scientific">Xylanimonas oleitrophica</name>
    <dbReference type="NCBI Taxonomy" id="2607479"/>
    <lineage>
        <taxon>Bacteria</taxon>
        <taxon>Bacillati</taxon>
        <taxon>Actinomycetota</taxon>
        <taxon>Actinomycetes</taxon>
        <taxon>Micrococcales</taxon>
        <taxon>Promicromonosporaceae</taxon>
        <taxon>Xylanimonas</taxon>
    </lineage>
</organism>
<comment type="caution">
    <text evidence="1">The sequence shown here is derived from an EMBL/GenBank/DDBJ whole genome shotgun (WGS) entry which is preliminary data.</text>
</comment>
<dbReference type="EMBL" id="QKWH01000001">
    <property type="protein sequence ID" value="PZR55208.1"/>
    <property type="molecule type" value="Genomic_DNA"/>
</dbReference>
<keyword evidence="2" id="KW-1185">Reference proteome</keyword>
<accession>A0A2W5XX11</accession>
<dbReference type="RefSeq" id="WP_111249572.1">
    <property type="nucleotide sequence ID" value="NZ_QKWH01000001.1"/>
</dbReference>
<protein>
    <submittedName>
        <fullName evidence="1">Uncharacterized protein</fullName>
    </submittedName>
</protein>
<name>A0A2W5XX11_9MICO</name>